<dbReference type="AlphaFoldDB" id="A0A554LTP5"/>
<reference evidence="3 4" key="1">
    <citation type="submission" date="2017-07" db="EMBL/GenBank/DDBJ databases">
        <title>Mechanisms for carbon and nitrogen cycling indicate functional differentiation within the Candidate Phyla Radiation.</title>
        <authorList>
            <person name="Danczak R.E."/>
            <person name="Johnston M.D."/>
            <person name="Kenah C."/>
            <person name="Slattery M."/>
            <person name="Wrighton K.C."/>
            <person name="Wilkins M.J."/>
        </authorList>
    </citation>
    <scope>NUCLEOTIDE SEQUENCE [LARGE SCALE GENOMIC DNA]</scope>
    <source>
        <strain evidence="3">Licking1014_2</strain>
    </source>
</reference>
<dbReference type="Gene3D" id="3.40.50.620">
    <property type="entry name" value="HUPs"/>
    <property type="match status" value="1"/>
</dbReference>
<evidence type="ECO:0000313" key="3">
    <source>
        <dbReference type="EMBL" id="TSC96245.1"/>
    </source>
</evidence>
<dbReference type="CDD" id="cd01998">
    <property type="entry name" value="MnmA_TRMU-like"/>
    <property type="match status" value="1"/>
</dbReference>
<protein>
    <recommendedName>
        <fullName evidence="1">tRNA-uridine 2-sulfurtransferase</fullName>
        <ecNumber evidence="1">2.8.1.13</ecNumber>
    </recommendedName>
</protein>
<dbReference type="EMBL" id="VMGL01000044">
    <property type="protein sequence ID" value="TSC96245.1"/>
    <property type="molecule type" value="Genomic_DNA"/>
</dbReference>
<sequence length="216" mass="24112">MVSGLNNLAGKKVVVGMSGGLDSSVAAALIKRAGAETIGVMLKLEKTGNRCCSLATEKRARLVAEELKIPFYLLSAEKIFQEEVIDDFLAEYQAGRTPNPCVVCNKKIKFGFLLAQAQKIFGADYLSTGHYARTKKKRDGIHLYRGKDKKKDQSYFLWRLNQEQLAKIIFPVGDYTKNEVRQLAEKFNLPVTALAESQEVCFAPDGVKDFLRQKLT</sequence>
<evidence type="ECO:0000256" key="2">
    <source>
        <dbReference type="ARBA" id="ARBA00051542"/>
    </source>
</evidence>
<dbReference type="Pfam" id="PF03054">
    <property type="entry name" value="tRNA_Me_trans"/>
    <property type="match status" value="1"/>
</dbReference>
<comment type="caution">
    <text evidence="3">The sequence shown here is derived from an EMBL/GenBank/DDBJ whole genome shotgun (WGS) entry which is preliminary data.</text>
</comment>
<evidence type="ECO:0000313" key="4">
    <source>
        <dbReference type="Proteomes" id="UP000318711"/>
    </source>
</evidence>
<dbReference type="PANTHER" id="PTHR11933:SF5">
    <property type="entry name" value="MITOCHONDRIAL TRNA-SPECIFIC 2-THIOURIDYLASE 1"/>
    <property type="match status" value="1"/>
</dbReference>
<gene>
    <name evidence="3" type="ORF">CEN88_383</name>
</gene>
<name>A0A554LTP5_9BACT</name>
<dbReference type="Proteomes" id="UP000318711">
    <property type="component" value="Unassembled WGS sequence"/>
</dbReference>
<proteinExistence type="predicted"/>
<dbReference type="InterPro" id="IPR014729">
    <property type="entry name" value="Rossmann-like_a/b/a_fold"/>
</dbReference>
<dbReference type="EC" id="2.8.1.13" evidence="1"/>
<dbReference type="GO" id="GO:0002143">
    <property type="term" value="P:tRNA wobble position uridine thiolation"/>
    <property type="evidence" value="ECO:0007669"/>
    <property type="project" value="TreeGrafter"/>
</dbReference>
<dbReference type="InterPro" id="IPR004506">
    <property type="entry name" value="MnmA-like"/>
</dbReference>
<dbReference type="PANTHER" id="PTHR11933">
    <property type="entry name" value="TRNA 5-METHYLAMINOMETHYL-2-THIOURIDYLATE -METHYLTRANSFERASE"/>
    <property type="match status" value="1"/>
</dbReference>
<comment type="catalytic activity">
    <reaction evidence="2">
        <text>S-sulfanyl-L-cysteinyl-[protein] + uridine(34) in tRNA + AH2 + ATP = 2-thiouridine(34) in tRNA + L-cysteinyl-[protein] + A + AMP + diphosphate + H(+)</text>
        <dbReference type="Rhea" id="RHEA:47032"/>
        <dbReference type="Rhea" id="RHEA-COMP:10131"/>
        <dbReference type="Rhea" id="RHEA-COMP:11726"/>
        <dbReference type="Rhea" id="RHEA-COMP:11727"/>
        <dbReference type="Rhea" id="RHEA-COMP:11728"/>
        <dbReference type="ChEBI" id="CHEBI:13193"/>
        <dbReference type="ChEBI" id="CHEBI:15378"/>
        <dbReference type="ChEBI" id="CHEBI:17499"/>
        <dbReference type="ChEBI" id="CHEBI:29950"/>
        <dbReference type="ChEBI" id="CHEBI:30616"/>
        <dbReference type="ChEBI" id="CHEBI:33019"/>
        <dbReference type="ChEBI" id="CHEBI:61963"/>
        <dbReference type="ChEBI" id="CHEBI:65315"/>
        <dbReference type="ChEBI" id="CHEBI:87170"/>
        <dbReference type="ChEBI" id="CHEBI:456215"/>
        <dbReference type="EC" id="2.8.1.13"/>
    </reaction>
</comment>
<organism evidence="3 4">
    <name type="scientific">Candidatus Berkelbacteria bacterium Licking1014_2</name>
    <dbReference type="NCBI Taxonomy" id="2017146"/>
    <lineage>
        <taxon>Bacteria</taxon>
        <taxon>Candidatus Berkelbacteria</taxon>
    </lineage>
</organism>
<evidence type="ECO:0000256" key="1">
    <source>
        <dbReference type="ARBA" id="ARBA00011949"/>
    </source>
</evidence>
<dbReference type="GO" id="GO:0103016">
    <property type="term" value="F:tRNA-uridine 2-sulfurtransferase activity"/>
    <property type="evidence" value="ECO:0007669"/>
    <property type="project" value="UniProtKB-EC"/>
</dbReference>
<feature type="non-terminal residue" evidence="3">
    <location>
        <position position="216"/>
    </location>
</feature>
<accession>A0A554LTP5</accession>
<dbReference type="SUPFAM" id="SSF52402">
    <property type="entry name" value="Adenine nucleotide alpha hydrolases-like"/>
    <property type="match status" value="1"/>
</dbReference>